<proteinExistence type="predicted"/>
<evidence type="ECO:0000313" key="1">
    <source>
        <dbReference type="EMBL" id="CAG8783896.1"/>
    </source>
</evidence>
<protein>
    <submittedName>
        <fullName evidence="1">23784_t:CDS:1</fullName>
    </submittedName>
</protein>
<comment type="caution">
    <text evidence="1">The sequence shown here is derived from an EMBL/GenBank/DDBJ whole genome shotgun (WGS) entry which is preliminary data.</text>
</comment>
<gene>
    <name evidence="1" type="ORF">DERYTH_LOCUS20006</name>
</gene>
<dbReference type="OrthoDB" id="2420776at2759"/>
<feature type="non-terminal residue" evidence="1">
    <location>
        <position position="1"/>
    </location>
</feature>
<organism evidence="1 2">
    <name type="scientific">Dentiscutata erythropus</name>
    <dbReference type="NCBI Taxonomy" id="1348616"/>
    <lineage>
        <taxon>Eukaryota</taxon>
        <taxon>Fungi</taxon>
        <taxon>Fungi incertae sedis</taxon>
        <taxon>Mucoromycota</taxon>
        <taxon>Glomeromycotina</taxon>
        <taxon>Glomeromycetes</taxon>
        <taxon>Diversisporales</taxon>
        <taxon>Gigasporaceae</taxon>
        <taxon>Dentiscutata</taxon>
    </lineage>
</organism>
<dbReference type="AlphaFoldDB" id="A0A9N9JMG1"/>
<keyword evidence="2" id="KW-1185">Reference proteome</keyword>
<accession>A0A9N9JMG1</accession>
<reference evidence="1" key="1">
    <citation type="submission" date="2021-06" db="EMBL/GenBank/DDBJ databases">
        <authorList>
            <person name="Kallberg Y."/>
            <person name="Tangrot J."/>
            <person name="Rosling A."/>
        </authorList>
    </citation>
    <scope>NUCLEOTIDE SEQUENCE</scope>
    <source>
        <strain evidence="1">MA453B</strain>
    </source>
</reference>
<evidence type="ECO:0000313" key="2">
    <source>
        <dbReference type="Proteomes" id="UP000789405"/>
    </source>
</evidence>
<dbReference type="EMBL" id="CAJVPY010022867">
    <property type="protein sequence ID" value="CAG8783896.1"/>
    <property type="molecule type" value="Genomic_DNA"/>
</dbReference>
<dbReference type="Proteomes" id="UP000789405">
    <property type="component" value="Unassembled WGS sequence"/>
</dbReference>
<name>A0A9N9JMG1_9GLOM</name>
<sequence length="193" mass="22658">DGFEFTNKSNASFIPMGEMDKLSSKIYKENKLSNETHQHLLQTFPRNTLIKFSQPPMDKELARQMRKEAKDVDKTLQCVSYRTSSILRPLDNAIRTIYQTKPDPQNEQATETWEYMELSLLATRTLFLDSLLYISEQCEKNAIKCLYPTYQLKSEVEPLFTDKLKDVIKNKNEEAKFFNDALWQNKHAQSFQK</sequence>